<comment type="similarity">
    <text evidence="1 3">Belongs to the type-B carboxylesterase/lipase family.</text>
</comment>
<dbReference type="InterPro" id="IPR029058">
    <property type="entry name" value="AB_hydrolase_fold"/>
</dbReference>
<protein>
    <recommendedName>
        <fullName evidence="3">Carboxylic ester hydrolase</fullName>
        <ecNumber evidence="3">3.1.1.-</ecNumber>
    </recommendedName>
</protein>
<dbReference type="RefSeq" id="WP_326837533.1">
    <property type="nucleotide sequence ID" value="NZ_CP142149.1"/>
</dbReference>
<dbReference type="InterPro" id="IPR050309">
    <property type="entry name" value="Type-B_Carboxylest/Lipase"/>
</dbReference>
<dbReference type="InterPro" id="IPR002018">
    <property type="entry name" value="CarbesteraseB"/>
</dbReference>
<dbReference type="Pfam" id="PF00135">
    <property type="entry name" value="COesterase"/>
    <property type="match status" value="1"/>
</dbReference>
<dbReference type="Proteomes" id="UP001330812">
    <property type="component" value="Chromosome"/>
</dbReference>
<dbReference type="InterPro" id="IPR019826">
    <property type="entry name" value="Carboxylesterase_B_AS"/>
</dbReference>
<dbReference type="PANTHER" id="PTHR11559">
    <property type="entry name" value="CARBOXYLESTERASE"/>
    <property type="match status" value="1"/>
</dbReference>
<keyword evidence="6" id="KW-1185">Reference proteome</keyword>
<dbReference type="PROSITE" id="PS00941">
    <property type="entry name" value="CARBOXYLESTERASE_B_2"/>
    <property type="match status" value="1"/>
</dbReference>
<reference evidence="5 6" key="1">
    <citation type="journal article" date="2015" name="Int. J. Syst. Evol. Microbiol.">
        <title>Amycolatopsis rhabdoformis sp. nov., an actinomycete isolated from a tropical forest soil.</title>
        <authorList>
            <person name="Souza W.R."/>
            <person name="Silva R.E."/>
            <person name="Goodfellow M."/>
            <person name="Busarakam K."/>
            <person name="Figueiro F.S."/>
            <person name="Ferreira D."/>
            <person name="Rodrigues-Filho E."/>
            <person name="Moraes L.A.B."/>
            <person name="Zucchi T.D."/>
        </authorList>
    </citation>
    <scope>NUCLEOTIDE SEQUENCE [LARGE SCALE GENOMIC DNA]</scope>
    <source>
        <strain evidence="5 6">NCIMB 14900</strain>
    </source>
</reference>
<feature type="domain" description="Carboxylesterase type B" evidence="4">
    <location>
        <begin position="13"/>
        <end position="526"/>
    </location>
</feature>
<evidence type="ECO:0000256" key="1">
    <source>
        <dbReference type="ARBA" id="ARBA00005964"/>
    </source>
</evidence>
<name>A0ABZ1IJS0_9PSEU</name>
<evidence type="ECO:0000313" key="6">
    <source>
        <dbReference type="Proteomes" id="UP001330812"/>
    </source>
</evidence>
<dbReference type="Gene3D" id="3.40.50.1820">
    <property type="entry name" value="alpha/beta hydrolase"/>
    <property type="match status" value="1"/>
</dbReference>
<dbReference type="InterPro" id="IPR019819">
    <property type="entry name" value="Carboxylesterase_B_CS"/>
</dbReference>
<evidence type="ECO:0000256" key="3">
    <source>
        <dbReference type="RuleBase" id="RU361235"/>
    </source>
</evidence>
<organism evidence="5 6">
    <name type="scientific">Amycolatopsis rhabdoformis</name>
    <dbReference type="NCBI Taxonomy" id="1448059"/>
    <lineage>
        <taxon>Bacteria</taxon>
        <taxon>Bacillati</taxon>
        <taxon>Actinomycetota</taxon>
        <taxon>Actinomycetes</taxon>
        <taxon>Pseudonocardiales</taxon>
        <taxon>Pseudonocardiaceae</taxon>
        <taxon>Amycolatopsis</taxon>
    </lineage>
</organism>
<dbReference type="EC" id="3.1.1.-" evidence="3"/>
<keyword evidence="2 3" id="KW-0378">Hydrolase</keyword>
<dbReference type="SUPFAM" id="SSF53474">
    <property type="entry name" value="alpha/beta-Hydrolases"/>
    <property type="match status" value="1"/>
</dbReference>
<gene>
    <name evidence="5" type="ORF">VSH64_22030</name>
</gene>
<sequence>MGHEYWETAPKLTVPTASGPIRGLVSGGLHRFLGIPYAAAPVGELRWRPPAPVAGRRLPRDAFSFGPVCAQNNTSFPGFGFSSNTEDCLYLNVFAPEGADEHANLPVMVLFPGGGLFIGGSDDYDPSALVTSGRVVFVSLNYRVGIFGFFSHPAINAEDHEIGNYGILDQQAALRWVRDNIAAFGGDPSNVTIFGESAGGISVWCHLASPGSAGLFHRAIVQSGTATPLLRTPETRDLDRIGHDLCRDAGASRHTSEELRALATTDLLAANLLPEGEYGTGKYEIGQTADGAVIPEPMVDLFTTGRFARVPIINGTTRTEFHWFQGMLELATGQPIPTEAYLPVLTQALTTLPELLIGRTVDPARIADVAEAYPPEKHGSASEAMSTAIGDCGFIGLGNREANRVLRRFVEHVYSYELDAPHLPTPWPPVSFPYGSAHTKDLQYLFPGFGGAGGQAIALDGADLLLSDTMVGYWAAFAHHGSPNAPASPLPEWKAYDPVRDNVLVLAAPASYEVENFGERHRSAFWDDVSAGPAEAAG</sequence>
<proteinExistence type="inferred from homology"/>
<evidence type="ECO:0000256" key="2">
    <source>
        <dbReference type="ARBA" id="ARBA00022801"/>
    </source>
</evidence>
<dbReference type="EMBL" id="CP142149">
    <property type="protein sequence ID" value="WSE34725.1"/>
    <property type="molecule type" value="Genomic_DNA"/>
</dbReference>
<evidence type="ECO:0000259" key="4">
    <source>
        <dbReference type="Pfam" id="PF00135"/>
    </source>
</evidence>
<evidence type="ECO:0000313" key="5">
    <source>
        <dbReference type="EMBL" id="WSE34725.1"/>
    </source>
</evidence>
<accession>A0ABZ1IJS0</accession>
<dbReference type="PROSITE" id="PS00122">
    <property type="entry name" value="CARBOXYLESTERASE_B_1"/>
    <property type="match status" value="1"/>
</dbReference>